<comment type="caution">
    <text evidence="3">The sequence shown here is derived from an EMBL/GenBank/DDBJ whole genome shotgun (WGS) entry which is preliminary data.</text>
</comment>
<protein>
    <recommendedName>
        <fullName evidence="2">Endonuclease/exonuclease/phosphatase domain-containing protein</fullName>
    </recommendedName>
</protein>
<evidence type="ECO:0000259" key="2">
    <source>
        <dbReference type="Pfam" id="PF03372"/>
    </source>
</evidence>
<keyword evidence="1" id="KW-1133">Transmembrane helix</keyword>
<feature type="domain" description="Endonuclease/exonuclease/phosphatase" evidence="2">
    <location>
        <begin position="120"/>
        <end position="320"/>
    </location>
</feature>
<name>A0A1E5PMA9_9ACTN</name>
<sequence length="329" mass="34723">MNVRADTPAAPRRRRLLPRFDRAPHVGRGRLIAALAVLVTLLMLLHGWIPDRGPHLGSLVETFLPWTAAAAVALLAAALLRRSRVAVAAALLPAATWAGVHGGTFLDRGTGGPADLTVVTHNVDDVNPDPAGTARALAASGAQLIALEELTGPALREYERTLAASHPYHAVAGTVGLWSTYPLRDTAAVPLVPWRSALRTTAQTPGGPLTVYVAHLPSVRILPGSGFTTGRRNEAAGRLAAELASAPAGRTLLLGDFNGTTDDRALAPVTGRFRSAQEAAGTWFGFSWPARFPVARIDQILLRDLTPVSAWTLPATASDHLPVAASLRW</sequence>
<dbReference type="SUPFAM" id="SSF56219">
    <property type="entry name" value="DNase I-like"/>
    <property type="match status" value="1"/>
</dbReference>
<proteinExistence type="predicted"/>
<dbReference type="Pfam" id="PF03372">
    <property type="entry name" value="Exo_endo_phos"/>
    <property type="match status" value="1"/>
</dbReference>
<gene>
    <name evidence="3" type="ORF">BGK67_03885</name>
</gene>
<keyword evidence="4" id="KW-1185">Reference proteome</keyword>
<dbReference type="Proteomes" id="UP000095705">
    <property type="component" value="Unassembled WGS sequence"/>
</dbReference>
<keyword evidence="1" id="KW-0812">Transmembrane</keyword>
<feature type="transmembrane region" description="Helical" evidence="1">
    <location>
        <begin position="63"/>
        <end position="80"/>
    </location>
</feature>
<dbReference type="STRING" id="36818.BGK67_03885"/>
<dbReference type="Gene3D" id="3.60.10.10">
    <property type="entry name" value="Endonuclease/exonuclease/phosphatase"/>
    <property type="match status" value="1"/>
</dbReference>
<dbReference type="EMBL" id="MEHK01000001">
    <property type="protein sequence ID" value="OEJ30603.1"/>
    <property type="molecule type" value="Genomic_DNA"/>
</dbReference>
<dbReference type="InterPro" id="IPR036691">
    <property type="entry name" value="Endo/exonu/phosph_ase_sf"/>
</dbReference>
<dbReference type="RefSeq" id="WP_069918749.1">
    <property type="nucleotide sequence ID" value="NZ_MEHK01000001.1"/>
</dbReference>
<evidence type="ECO:0000256" key="1">
    <source>
        <dbReference type="SAM" id="Phobius"/>
    </source>
</evidence>
<evidence type="ECO:0000313" key="4">
    <source>
        <dbReference type="Proteomes" id="UP000095705"/>
    </source>
</evidence>
<reference evidence="3 4" key="1">
    <citation type="submission" date="2016-08" db="EMBL/GenBank/DDBJ databases">
        <title>The complete genome of Streptomyces subrutilus 10-1-1.</title>
        <authorList>
            <person name="Chen X."/>
        </authorList>
    </citation>
    <scope>NUCLEOTIDE SEQUENCE [LARGE SCALE GENOMIC DNA]</scope>
    <source>
        <strain evidence="3 4">10-1-1</strain>
    </source>
</reference>
<dbReference type="InterPro" id="IPR005135">
    <property type="entry name" value="Endo/exonuclease/phosphatase"/>
</dbReference>
<dbReference type="GO" id="GO:0003824">
    <property type="term" value="F:catalytic activity"/>
    <property type="evidence" value="ECO:0007669"/>
    <property type="project" value="InterPro"/>
</dbReference>
<keyword evidence="1" id="KW-0472">Membrane</keyword>
<accession>A0A1E5PMA9</accession>
<dbReference type="AlphaFoldDB" id="A0A1E5PMA9"/>
<organism evidence="3 4">
    <name type="scientific">Streptomyces subrutilus</name>
    <dbReference type="NCBI Taxonomy" id="36818"/>
    <lineage>
        <taxon>Bacteria</taxon>
        <taxon>Bacillati</taxon>
        <taxon>Actinomycetota</taxon>
        <taxon>Actinomycetes</taxon>
        <taxon>Kitasatosporales</taxon>
        <taxon>Streptomycetaceae</taxon>
        <taxon>Streptomyces</taxon>
    </lineage>
</organism>
<evidence type="ECO:0000313" key="3">
    <source>
        <dbReference type="EMBL" id="OEJ30603.1"/>
    </source>
</evidence>